<gene>
    <name evidence="2" type="ordered locus">CAP2UW1_2138</name>
</gene>
<evidence type="ECO:0000313" key="2">
    <source>
        <dbReference type="EMBL" id="ACV35433.1"/>
    </source>
</evidence>
<dbReference type="PANTHER" id="PTHR39966:SF3">
    <property type="entry name" value="DUF438 DOMAIN-CONTAINING PROTEIN"/>
    <property type="match status" value="1"/>
</dbReference>
<dbReference type="Pfam" id="PF01814">
    <property type="entry name" value="Hemerythrin"/>
    <property type="match status" value="1"/>
</dbReference>
<dbReference type="InterPro" id="IPR012312">
    <property type="entry name" value="Hemerythrin-like"/>
</dbReference>
<dbReference type="Gene3D" id="1.20.120.520">
    <property type="entry name" value="nmb1532 protein domain like"/>
    <property type="match status" value="1"/>
</dbReference>
<dbReference type="EMBL" id="CP001715">
    <property type="protein sequence ID" value="ACV35433.1"/>
    <property type="molecule type" value="Genomic_DNA"/>
</dbReference>
<dbReference type="STRING" id="522306.CAP2UW1_2138"/>
<dbReference type="GO" id="GO:0005886">
    <property type="term" value="C:plasma membrane"/>
    <property type="evidence" value="ECO:0007669"/>
    <property type="project" value="TreeGrafter"/>
</dbReference>
<dbReference type="PANTHER" id="PTHR39966">
    <property type="entry name" value="BLL2471 PROTEIN-RELATED"/>
    <property type="match status" value="1"/>
</dbReference>
<feature type="domain" description="Hemerythrin-like" evidence="1">
    <location>
        <begin position="4"/>
        <end position="126"/>
    </location>
</feature>
<dbReference type="HOGENOM" id="CLU_127112_0_0_4"/>
<accession>C7RNV1</accession>
<reference evidence="2" key="2">
    <citation type="submission" date="2009-09" db="EMBL/GenBank/DDBJ databases">
        <title>Complete sequence of chromosome of Candidatus Accumulibacter phosphatis clade IIA str. UW-1.</title>
        <authorList>
            <consortium name="US DOE Joint Genome Institute"/>
            <person name="Martin H.G."/>
            <person name="Ivanova N."/>
            <person name="Kunin V."/>
            <person name="Warnecke F."/>
            <person name="Barry K."/>
            <person name="He S."/>
            <person name="Salamov A."/>
            <person name="Szeto E."/>
            <person name="Dalin E."/>
            <person name="Pangilinan J.L."/>
            <person name="Lapidus A."/>
            <person name="Lowry S."/>
            <person name="Kyrpides N.C."/>
            <person name="McMahon K.D."/>
            <person name="Hugenholtz P."/>
        </authorList>
    </citation>
    <scope>NUCLEOTIDE SEQUENCE [LARGE SCALE GENOMIC DNA]</scope>
    <source>
        <strain evidence="2">UW-1</strain>
    </source>
</reference>
<evidence type="ECO:0000259" key="1">
    <source>
        <dbReference type="Pfam" id="PF01814"/>
    </source>
</evidence>
<dbReference type="AlphaFoldDB" id="C7RNV1"/>
<dbReference type="OrthoDB" id="9792554at2"/>
<organism evidence="2">
    <name type="scientific">Accumulibacter regalis</name>
    <dbReference type="NCBI Taxonomy" id="522306"/>
    <lineage>
        <taxon>Bacteria</taxon>
        <taxon>Pseudomonadati</taxon>
        <taxon>Pseudomonadota</taxon>
        <taxon>Betaproteobacteria</taxon>
        <taxon>Candidatus Accumulibacter</taxon>
    </lineage>
</organism>
<dbReference type="KEGG" id="app:CAP2UW1_2138"/>
<reference evidence="2" key="1">
    <citation type="submission" date="2009-08" db="EMBL/GenBank/DDBJ databases">
        <authorList>
            <consortium name="US DOE Joint Genome Institute"/>
            <person name="Lucas S."/>
            <person name="Copeland A."/>
            <person name="Lapidus A."/>
            <person name="Glavina del Rio T."/>
            <person name="Dalin E."/>
            <person name="Tice H."/>
            <person name="Bruce D."/>
            <person name="Barry K."/>
            <person name="Pitluck S."/>
            <person name="Lowry S."/>
            <person name="Larimer F."/>
            <person name="Land M."/>
            <person name="Hauser L."/>
            <person name="Kyrpides N."/>
            <person name="Ivanova N."/>
            <person name="McMahon K.D."/>
            <person name="Hugenholtz P."/>
        </authorList>
    </citation>
    <scope>NUCLEOTIDE SEQUENCE</scope>
    <source>
        <strain evidence="2">UW-1</strain>
    </source>
</reference>
<name>C7RNV1_ACCRE</name>
<proteinExistence type="predicted"/>
<sequence length="154" mass="17654">MHEITDFMTRDHRSCDACLVAVEAAVEGGAWERAGTEFARFRDAMLNHFSVEESVLFPRFEERTGMYRGPTQVMRGEHVQMRQLLAAAETALAERDADDYMGNAETLLIMMQQHNVKEENVLYPMCDQHLADQLENLLPELRAQIDEHLTSPSR</sequence>
<protein>
    <submittedName>
        <fullName evidence="2">Hemerythrin HHE cation binding domain protein</fullName>
    </submittedName>
</protein>
<dbReference type="eggNOG" id="COG3945">
    <property type="taxonomic scope" value="Bacteria"/>
</dbReference>